<dbReference type="PANTHER" id="PTHR14198:SF4">
    <property type="entry name" value="TRANSMEMBRANE 4 L6 FAMILY MEMBER 5"/>
    <property type="match status" value="1"/>
</dbReference>
<feature type="chain" id="PRO_5032907197" description="Transmembrane 4 L six family member 5" evidence="7">
    <location>
        <begin position="28"/>
        <end position="123"/>
    </location>
</feature>
<evidence type="ECO:0000256" key="5">
    <source>
        <dbReference type="ARBA" id="ARBA00023136"/>
    </source>
</evidence>
<dbReference type="Pfam" id="PF05805">
    <property type="entry name" value="L6_membrane"/>
    <property type="match status" value="1"/>
</dbReference>
<evidence type="ECO:0000256" key="6">
    <source>
        <dbReference type="SAM" id="Phobius"/>
    </source>
</evidence>
<reference evidence="8" key="1">
    <citation type="submission" date="2009-12" db="EMBL/GenBank/DDBJ databases">
        <title>The Genome Sequence of Anolis carolinensis (Green Anole Lizard).</title>
        <authorList>
            <consortium name="The Genome Sequencing Platform"/>
            <person name="Di Palma F."/>
            <person name="Alfoldi J."/>
            <person name="Heiman D."/>
            <person name="Young S."/>
            <person name="Grabherr M."/>
            <person name="Johnson J."/>
            <person name="Lander E.S."/>
            <person name="Lindblad-Toh K."/>
        </authorList>
    </citation>
    <scope>NUCLEOTIDE SEQUENCE [LARGE SCALE GENOMIC DNA]</scope>
    <source>
        <strain evidence="8">JBL SC #1</strain>
    </source>
</reference>
<keyword evidence="7" id="KW-0732">Signal</keyword>
<comment type="similarity">
    <text evidence="2">Belongs to the L6 tetraspanin family.</text>
</comment>
<evidence type="ECO:0008006" key="10">
    <source>
        <dbReference type="Google" id="ProtNLM"/>
    </source>
</evidence>
<dbReference type="PANTHER" id="PTHR14198">
    <property type="entry name" value="TRANSMEMBRANE 4 L6 FAMILY MEMBER 1-RELATED"/>
    <property type="match status" value="1"/>
</dbReference>
<evidence type="ECO:0000256" key="2">
    <source>
        <dbReference type="ARBA" id="ARBA00006193"/>
    </source>
</evidence>
<dbReference type="AlphaFoldDB" id="A0A803TPH7"/>
<dbReference type="GeneTree" id="ENSGT01030000234590"/>
<comment type="subcellular location">
    <subcellularLocation>
        <location evidence="1">Membrane</location>
        <topology evidence="1">Multi-pass membrane protein</topology>
    </subcellularLocation>
</comment>
<keyword evidence="5 6" id="KW-0472">Membrane</keyword>
<protein>
    <recommendedName>
        <fullName evidence="10">Transmembrane 4 L six family member 5</fullName>
    </recommendedName>
</protein>
<sequence>MLRSVFCSLFGGLGAFYCLAVASAALAKGPYCQTHNQKWGYPFEDLGGSYLQNKTQWEACVTPPRVVLWHMVLFSLLLGLGLLELLLCGIQVVNGLLGTVCGDCRKAGDREGVGVRALATIGV</sequence>
<reference evidence="8" key="2">
    <citation type="submission" date="2025-08" db="UniProtKB">
        <authorList>
            <consortium name="Ensembl"/>
        </authorList>
    </citation>
    <scope>IDENTIFICATION</scope>
</reference>
<evidence type="ECO:0000256" key="1">
    <source>
        <dbReference type="ARBA" id="ARBA00004141"/>
    </source>
</evidence>
<accession>A0A803TPH7</accession>
<evidence type="ECO:0000313" key="9">
    <source>
        <dbReference type="Proteomes" id="UP000001646"/>
    </source>
</evidence>
<feature type="transmembrane region" description="Helical" evidence="6">
    <location>
        <begin position="67"/>
        <end position="87"/>
    </location>
</feature>
<dbReference type="GO" id="GO:0016020">
    <property type="term" value="C:membrane"/>
    <property type="evidence" value="ECO:0007669"/>
    <property type="project" value="UniProtKB-SubCell"/>
</dbReference>
<dbReference type="Ensembl" id="ENSACAT00000056893.1">
    <property type="protein sequence ID" value="ENSACAP00000037117.1"/>
    <property type="gene ID" value="ENSACAG00000035651.1"/>
</dbReference>
<keyword evidence="3 6" id="KW-0812">Transmembrane</keyword>
<dbReference type="InParanoid" id="A0A803TPH7"/>
<proteinExistence type="inferred from homology"/>
<keyword evidence="9" id="KW-1185">Reference proteome</keyword>
<organism evidence="8 9">
    <name type="scientific">Anolis carolinensis</name>
    <name type="common">Green anole</name>
    <name type="synonym">American chameleon</name>
    <dbReference type="NCBI Taxonomy" id="28377"/>
    <lineage>
        <taxon>Eukaryota</taxon>
        <taxon>Metazoa</taxon>
        <taxon>Chordata</taxon>
        <taxon>Craniata</taxon>
        <taxon>Vertebrata</taxon>
        <taxon>Euteleostomi</taxon>
        <taxon>Lepidosauria</taxon>
        <taxon>Squamata</taxon>
        <taxon>Bifurcata</taxon>
        <taxon>Unidentata</taxon>
        <taxon>Episquamata</taxon>
        <taxon>Toxicofera</taxon>
        <taxon>Iguania</taxon>
        <taxon>Dactyloidae</taxon>
        <taxon>Anolis</taxon>
    </lineage>
</organism>
<reference evidence="8" key="3">
    <citation type="submission" date="2025-09" db="UniProtKB">
        <authorList>
            <consortium name="Ensembl"/>
        </authorList>
    </citation>
    <scope>IDENTIFICATION</scope>
</reference>
<dbReference type="Proteomes" id="UP000001646">
    <property type="component" value="Unplaced"/>
</dbReference>
<evidence type="ECO:0000256" key="4">
    <source>
        <dbReference type="ARBA" id="ARBA00022989"/>
    </source>
</evidence>
<keyword evidence="4 6" id="KW-1133">Transmembrane helix</keyword>
<evidence type="ECO:0000256" key="3">
    <source>
        <dbReference type="ARBA" id="ARBA00022692"/>
    </source>
</evidence>
<evidence type="ECO:0000313" key="8">
    <source>
        <dbReference type="Ensembl" id="ENSACAP00000037117.1"/>
    </source>
</evidence>
<evidence type="ECO:0000256" key="7">
    <source>
        <dbReference type="SAM" id="SignalP"/>
    </source>
</evidence>
<feature type="signal peptide" evidence="7">
    <location>
        <begin position="1"/>
        <end position="27"/>
    </location>
</feature>
<dbReference type="InterPro" id="IPR008661">
    <property type="entry name" value="L6_membrane"/>
</dbReference>
<name>A0A803TPH7_ANOCA</name>